<name>A0A315UMP6_GAMAF</name>
<feature type="transmembrane region" description="Helical" evidence="1">
    <location>
        <begin position="502"/>
        <end position="522"/>
    </location>
</feature>
<evidence type="ECO:0000313" key="2">
    <source>
        <dbReference type="EMBL" id="PWA13827.1"/>
    </source>
</evidence>
<evidence type="ECO:0000256" key="1">
    <source>
        <dbReference type="SAM" id="Phobius"/>
    </source>
</evidence>
<dbReference type="PANTHER" id="PTHR31594">
    <property type="entry name" value="AIG1-TYPE G DOMAIN-CONTAINING PROTEIN"/>
    <property type="match status" value="1"/>
</dbReference>
<keyword evidence="1" id="KW-0472">Membrane</keyword>
<keyword evidence="1" id="KW-0812">Transmembrane</keyword>
<dbReference type="PANTHER" id="PTHR31594:SF16">
    <property type="entry name" value="SI:CH211-281L24.3"/>
    <property type="match status" value="1"/>
</dbReference>
<dbReference type="Proteomes" id="UP000250572">
    <property type="component" value="Unassembled WGS sequence"/>
</dbReference>
<keyword evidence="1" id="KW-1133">Transmembrane helix</keyword>
<reference evidence="2 3" key="1">
    <citation type="journal article" date="2018" name="G3 (Bethesda)">
        <title>A High-Quality Reference Genome for the Invasive Mosquitofish Gambusia affinis Using a Chicago Library.</title>
        <authorList>
            <person name="Hoffberg S.L."/>
            <person name="Troendle N.J."/>
            <person name="Glenn T.C."/>
            <person name="Mahmud O."/>
            <person name="Louha S."/>
            <person name="Chalopin D."/>
            <person name="Bennetzen J.L."/>
            <person name="Mauricio R."/>
        </authorList>
    </citation>
    <scope>NUCLEOTIDE SEQUENCE [LARGE SCALE GENOMIC DNA]</scope>
    <source>
        <strain evidence="2">NE01/NJP1002.9</strain>
        <tissue evidence="2">Muscle</tissue>
    </source>
</reference>
<gene>
    <name evidence="2" type="ORF">CCH79_00016929</name>
</gene>
<proteinExistence type="predicted"/>
<dbReference type="AlphaFoldDB" id="A0A315UMP6"/>
<dbReference type="EMBL" id="NHOQ01002926">
    <property type="protein sequence ID" value="PWA13827.1"/>
    <property type="molecule type" value="Genomic_DNA"/>
</dbReference>
<accession>A0A315UMP6</accession>
<dbReference type="InterPro" id="IPR052090">
    <property type="entry name" value="Cytolytic_pore-forming_toxin"/>
</dbReference>
<organism evidence="2 3">
    <name type="scientific">Gambusia affinis</name>
    <name type="common">Western mosquitofish</name>
    <name type="synonym">Heterandria affinis</name>
    <dbReference type="NCBI Taxonomy" id="33528"/>
    <lineage>
        <taxon>Eukaryota</taxon>
        <taxon>Metazoa</taxon>
        <taxon>Chordata</taxon>
        <taxon>Craniata</taxon>
        <taxon>Vertebrata</taxon>
        <taxon>Euteleostomi</taxon>
        <taxon>Actinopterygii</taxon>
        <taxon>Neopterygii</taxon>
        <taxon>Teleostei</taxon>
        <taxon>Neoteleostei</taxon>
        <taxon>Acanthomorphata</taxon>
        <taxon>Ovalentaria</taxon>
        <taxon>Atherinomorphae</taxon>
        <taxon>Cyprinodontiformes</taxon>
        <taxon>Poeciliidae</taxon>
        <taxon>Poeciliinae</taxon>
        <taxon>Gambusia</taxon>
    </lineage>
</organism>
<sequence length="567" mass="63919">MHLPFNDRYDTLKQQLWKVFLLSEEQMDYQTLLGLSGNQLYLPVVGKKKLYDRAVKVLQAIATKVNVCLYGDRKDPLCSILRDSLLETLPCIRSLRMTYRSAGSMNWEKCNNTMEQDQKNMFLDLCFTTALHSKQKFHTVMPELVTVCQIKTDLVNTLVDLHQHAISRGLSTDFPTLRPVFQSTPADWLIDLSERKVSTLLEMLKLQSEKKKVELTGCSHDESEMRNLLQCLPYLSKLSFVAGPSESSESIWFLEMLIRAAAEMKEQKGVNMLELLSVCTYKGTPLQWKWCDFLLDLYSSKTETGLTISSFISVLQSADPAIWFVYLSKTKASMLLDVLKLQSGKKQVNLTGCSHEEAEVRSFLQCLPYISQLSDVEMGLPDCGSSLVEICGANQILNPAFLSLGEISGLRFELQRFFGLKRHIRADRLIVFVVFLVIILRLVGDIRAFLSGQTPQQDGDGAEEDQQHHKYHVISRCPAGGAPDPYMKLNALPLSLPVARFLFLYISLPLLFISPSSLFLVLEELVATGGNHGDECHELLEVALRVAVGVQTLHQAVQRGLVFDVLQ</sequence>
<comment type="caution">
    <text evidence="2">The sequence shown here is derived from an EMBL/GenBank/DDBJ whole genome shotgun (WGS) entry which is preliminary data.</text>
</comment>
<dbReference type="Gene3D" id="1.20.58.1200">
    <property type="entry name" value="RNA silencing suppressor P21, N-terminal domain"/>
    <property type="match status" value="2"/>
</dbReference>
<feature type="non-terminal residue" evidence="2">
    <location>
        <position position="567"/>
    </location>
</feature>
<keyword evidence="3" id="KW-1185">Reference proteome</keyword>
<evidence type="ECO:0000313" key="3">
    <source>
        <dbReference type="Proteomes" id="UP000250572"/>
    </source>
</evidence>
<feature type="transmembrane region" description="Helical" evidence="1">
    <location>
        <begin position="429"/>
        <end position="450"/>
    </location>
</feature>
<protein>
    <submittedName>
        <fullName evidence="2">Uncharacterized protein</fullName>
    </submittedName>
</protein>